<name>A0ABY9TKQ8_9GAMM</name>
<keyword evidence="2" id="KW-0479">Metal-binding</keyword>
<evidence type="ECO:0000313" key="6">
    <source>
        <dbReference type="EMBL" id="WNC68359.1"/>
    </source>
</evidence>
<dbReference type="Pfam" id="PF13442">
    <property type="entry name" value="Cytochrome_CBB3"/>
    <property type="match status" value="1"/>
</dbReference>
<proteinExistence type="predicted"/>
<evidence type="ECO:0000256" key="2">
    <source>
        <dbReference type="ARBA" id="ARBA00022723"/>
    </source>
</evidence>
<dbReference type="SUPFAM" id="SSF46626">
    <property type="entry name" value="Cytochrome c"/>
    <property type="match status" value="1"/>
</dbReference>
<keyword evidence="1" id="KW-0349">Heme</keyword>
<keyword evidence="3" id="KW-0408">Iron</keyword>
<keyword evidence="4" id="KW-0732">Signal</keyword>
<feature type="signal peptide" evidence="4">
    <location>
        <begin position="1"/>
        <end position="22"/>
    </location>
</feature>
<reference evidence="7" key="1">
    <citation type="submission" date="2023-09" db="EMBL/GenBank/DDBJ databases">
        <authorList>
            <person name="Li S."/>
            <person name="Li X."/>
            <person name="Zhang C."/>
            <person name="Zhao Z."/>
        </authorList>
    </citation>
    <scope>NUCLEOTIDE SEQUENCE [LARGE SCALE GENOMIC DNA]</scope>
    <source>
        <strain evidence="7">SQ345</strain>
    </source>
</reference>
<dbReference type="InterPro" id="IPR036909">
    <property type="entry name" value="Cyt_c-like_dom_sf"/>
</dbReference>
<dbReference type="RefSeq" id="WP_348387515.1">
    <property type="nucleotide sequence ID" value="NZ_CP134146.1"/>
</dbReference>
<dbReference type="EMBL" id="CP134146">
    <property type="protein sequence ID" value="WNC68359.1"/>
    <property type="molecule type" value="Genomic_DNA"/>
</dbReference>
<keyword evidence="7" id="KW-1185">Reference proteome</keyword>
<evidence type="ECO:0000313" key="7">
    <source>
        <dbReference type="Proteomes" id="UP001248581"/>
    </source>
</evidence>
<dbReference type="Proteomes" id="UP001248581">
    <property type="component" value="Chromosome"/>
</dbReference>
<accession>A0ABY9TKQ8</accession>
<dbReference type="InterPro" id="IPR009056">
    <property type="entry name" value="Cyt_c-like_dom"/>
</dbReference>
<evidence type="ECO:0000259" key="5">
    <source>
        <dbReference type="Pfam" id="PF13442"/>
    </source>
</evidence>
<sequence>MKYFTILITCICLCASLNIVSASPNVLHKTVTPDEAGNELSLQRQKDLIHMVKQDCGSCHGMTLKGGLGPSLLPQDLTNKPEYFLTITIMEGRPGTAMPPWKDILNEQEAKWIAEQLIKGLDND</sequence>
<organism evidence="6 7">
    <name type="scientific">Thalassotalea nanhaiensis</name>
    <dbReference type="NCBI Taxonomy" id="3065648"/>
    <lineage>
        <taxon>Bacteria</taxon>
        <taxon>Pseudomonadati</taxon>
        <taxon>Pseudomonadota</taxon>
        <taxon>Gammaproteobacteria</taxon>
        <taxon>Alteromonadales</taxon>
        <taxon>Colwelliaceae</taxon>
        <taxon>Thalassotalea</taxon>
    </lineage>
</organism>
<protein>
    <submittedName>
        <fullName evidence="6">Cytochrome c</fullName>
    </submittedName>
</protein>
<evidence type="ECO:0000256" key="3">
    <source>
        <dbReference type="ARBA" id="ARBA00023004"/>
    </source>
</evidence>
<feature type="domain" description="Cytochrome c" evidence="5">
    <location>
        <begin position="52"/>
        <end position="115"/>
    </location>
</feature>
<dbReference type="Gene3D" id="1.10.760.10">
    <property type="entry name" value="Cytochrome c-like domain"/>
    <property type="match status" value="1"/>
</dbReference>
<evidence type="ECO:0000256" key="1">
    <source>
        <dbReference type="ARBA" id="ARBA00022617"/>
    </source>
</evidence>
<gene>
    <name evidence="6" type="ORF">RI845_17795</name>
</gene>
<evidence type="ECO:0000256" key="4">
    <source>
        <dbReference type="SAM" id="SignalP"/>
    </source>
</evidence>
<feature type="chain" id="PRO_5046527319" evidence="4">
    <location>
        <begin position="23"/>
        <end position="124"/>
    </location>
</feature>